<dbReference type="Proteomes" id="UP000294902">
    <property type="component" value="Unassembled WGS sequence"/>
</dbReference>
<dbReference type="PANTHER" id="PTHR40056">
    <property type="entry name" value="HYPOTHETICAL CYTOSOLIC PROTEIN"/>
    <property type="match status" value="1"/>
</dbReference>
<dbReference type="InterPro" id="IPR014975">
    <property type="entry name" value="DUF1836"/>
</dbReference>
<dbReference type="PANTHER" id="PTHR40056:SF1">
    <property type="entry name" value="DUF1836 DOMAIN-CONTAINING PROTEIN"/>
    <property type="match status" value="1"/>
</dbReference>
<dbReference type="AlphaFoldDB" id="A0A4R3MN47"/>
<organism evidence="1 2">
    <name type="scientific">Natranaerovirga pectinivora</name>
    <dbReference type="NCBI Taxonomy" id="682400"/>
    <lineage>
        <taxon>Bacteria</taxon>
        <taxon>Bacillati</taxon>
        <taxon>Bacillota</taxon>
        <taxon>Clostridia</taxon>
        <taxon>Lachnospirales</taxon>
        <taxon>Natranaerovirgaceae</taxon>
        <taxon>Natranaerovirga</taxon>
    </lineage>
</organism>
<comment type="caution">
    <text evidence="1">The sequence shown here is derived from an EMBL/GenBank/DDBJ whole genome shotgun (WGS) entry which is preliminary data.</text>
</comment>
<dbReference type="EMBL" id="SMAL01000005">
    <property type="protein sequence ID" value="TCT14612.1"/>
    <property type="molecule type" value="Genomic_DNA"/>
</dbReference>
<evidence type="ECO:0000313" key="1">
    <source>
        <dbReference type="EMBL" id="TCT14612.1"/>
    </source>
</evidence>
<dbReference type="Pfam" id="PF08876">
    <property type="entry name" value="DUF1836"/>
    <property type="match status" value="1"/>
</dbReference>
<gene>
    <name evidence="1" type="ORF">EDC18_10593</name>
</gene>
<dbReference type="RefSeq" id="WP_132252219.1">
    <property type="nucleotide sequence ID" value="NZ_SMAL01000005.1"/>
</dbReference>
<name>A0A4R3MN47_9FIRM</name>
<protein>
    <submittedName>
        <fullName evidence="1">Uncharacterized protein DUF1836</fullName>
    </submittedName>
</protein>
<dbReference type="OrthoDB" id="3191472at2"/>
<proteinExistence type="predicted"/>
<keyword evidence="2" id="KW-1185">Reference proteome</keyword>
<accession>A0A4R3MN47</accession>
<reference evidence="1 2" key="1">
    <citation type="submission" date="2019-03" db="EMBL/GenBank/DDBJ databases">
        <title>Genomic Encyclopedia of Type Strains, Phase IV (KMG-IV): sequencing the most valuable type-strain genomes for metagenomic binning, comparative biology and taxonomic classification.</title>
        <authorList>
            <person name="Goeker M."/>
        </authorList>
    </citation>
    <scope>NUCLEOTIDE SEQUENCE [LARGE SCALE GENOMIC DNA]</scope>
    <source>
        <strain evidence="1 2">DSM 24629</strain>
    </source>
</reference>
<sequence length="201" mass="24150">MDEMIKSIQDLIDKVDFDYININDIPNIDLYMDQVTTFMDENLEKMKRNSEDKILTKTMINNYTKNDLLPPPNKKKYSKEHMLFLIFTYYFKNVLSINDIQKLLEPISKTFYGKEEKKGQFEDLYEKIFSLQKQQFNDIEKDIENKIEMSKEAFKNLNDDSELLFLFSFISLLSFEAFMKKHIVEKLIDQYFSSKEEDKNI</sequence>
<evidence type="ECO:0000313" key="2">
    <source>
        <dbReference type="Proteomes" id="UP000294902"/>
    </source>
</evidence>